<organism evidence="2 3">
    <name type="scientific">Velocimicrobium porci</name>
    <dbReference type="NCBI Taxonomy" id="2606634"/>
    <lineage>
        <taxon>Bacteria</taxon>
        <taxon>Bacillati</taxon>
        <taxon>Bacillota</taxon>
        <taxon>Clostridia</taxon>
        <taxon>Lachnospirales</taxon>
        <taxon>Lachnospiraceae</taxon>
        <taxon>Velocimicrobium</taxon>
    </lineage>
</organism>
<dbReference type="EMBL" id="VUMT01000007">
    <property type="protein sequence ID" value="MSS63434.1"/>
    <property type="molecule type" value="Genomic_DNA"/>
</dbReference>
<dbReference type="Pfam" id="PF08447">
    <property type="entry name" value="PAS_3"/>
    <property type="match status" value="1"/>
</dbReference>
<accession>A0A6L5XXS2</accession>
<dbReference type="Gene3D" id="3.30.450.20">
    <property type="entry name" value="PAS domain"/>
    <property type="match status" value="1"/>
</dbReference>
<evidence type="ECO:0000259" key="1">
    <source>
        <dbReference type="PROSITE" id="PS50883"/>
    </source>
</evidence>
<dbReference type="InterPro" id="IPR050706">
    <property type="entry name" value="Cyclic-di-GMP_PDE-like"/>
</dbReference>
<dbReference type="InterPro" id="IPR001633">
    <property type="entry name" value="EAL_dom"/>
</dbReference>
<comment type="caution">
    <text evidence="2">The sequence shown here is derived from an EMBL/GenBank/DDBJ whole genome shotgun (WGS) entry which is preliminary data.</text>
</comment>
<reference evidence="2 3" key="1">
    <citation type="submission" date="2019-08" db="EMBL/GenBank/DDBJ databases">
        <title>In-depth cultivation of the pig gut microbiome towards novel bacterial diversity and tailored functional studies.</title>
        <authorList>
            <person name="Wylensek D."/>
            <person name="Hitch T.C.A."/>
            <person name="Clavel T."/>
        </authorList>
    </citation>
    <scope>NUCLEOTIDE SEQUENCE [LARGE SCALE GENOMIC DNA]</scope>
    <source>
        <strain evidence="2 3">WCA-693-APC-MOT-I</strain>
    </source>
</reference>
<dbReference type="SMART" id="SM00052">
    <property type="entry name" value="EAL"/>
    <property type="match status" value="1"/>
</dbReference>
<keyword evidence="3" id="KW-1185">Reference proteome</keyword>
<dbReference type="Proteomes" id="UP000482209">
    <property type="component" value="Unassembled WGS sequence"/>
</dbReference>
<dbReference type="Pfam" id="PF00563">
    <property type="entry name" value="EAL"/>
    <property type="match status" value="1"/>
</dbReference>
<dbReference type="SUPFAM" id="SSF55785">
    <property type="entry name" value="PYP-like sensor domain (PAS domain)"/>
    <property type="match status" value="1"/>
</dbReference>
<protein>
    <submittedName>
        <fullName evidence="2">EAL domain-containing protein</fullName>
    </submittedName>
</protein>
<sequence>MGEEFIVKLLVKKQLREFVEFIKFPMIIYSYETGKLIASNQLAKELIGENVTNVNKIWEGGVKQRFSAELLENGSGIYFRKYVYRKEGKIEIDIEFSSIPIGERHMIIGIFEQSYKQPFFKDLTIQLPRIKWKNKKLDVLGVNTVLTQDMEIAKEDFYVWNKSEMSSEIKLLKEKKVQTDVIQPVVWKKNQRRFAKVNRFPLTNKNGTAVGMLIIYQIILEKEEYHQLFNSTLRVNNILSEAIGQSNMIVVSRQENDTMPVEYISSNISRLGYHVHEFYSGEVTWIDIIYKEDREAFFKWIKQGSYGNKFLHQEYRILKKNGEIAWIRDEMLGITICGDISYRQSIIKDITEEKLSRFEGVTIDDSKKEIEELLRKAEAKEYIEFDVYYQPIVESGTKKVIAAESLLRWKNPEKGFINPVEFISVSEYLGMIGALGDVVFREAFTMCRTINKHIDSEFKMHINLSTIQLTQPDIVEHICKFARETRVKKSNIVFEVKESLAIEDMRVMQKVLIKLKQQGFFLLLDDFGIGKSSLGTLTELPFDYIKIDKSFMKAYETEQFNPNLLTAIVDLAHSLKIKVIISGIETKQQKEFLLMSDIDEYQGYYFGYPVEKDKFTFGEC</sequence>
<dbReference type="InterPro" id="IPR013655">
    <property type="entry name" value="PAS_fold_3"/>
</dbReference>
<dbReference type="InterPro" id="IPR035965">
    <property type="entry name" value="PAS-like_dom_sf"/>
</dbReference>
<dbReference type="PANTHER" id="PTHR33121:SF70">
    <property type="entry name" value="SIGNALING PROTEIN YKOW"/>
    <property type="match status" value="1"/>
</dbReference>
<name>A0A6L5XXS2_9FIRM</name>
<dbReference type="CDD" id="cd01948">
    <property type="entry name" value="EAL"/>
    <property type="match status" value="1"/>
</dbReference>
<proteinExistence type="predicted"/>
<dbReference type="GO" id="GO:0071111">
    <property type="term" value="F:cyclic-guanylate-specific phosphodiesterase activity"/>
    <property type="evidence" value="ECO:0007669"/>
    <property type="project" value="InterPro"/>
</dbReference>
<evidence type="ECO:0000313" key="2">
    <source>
        <dbReference type="EMBL" id="MSS63434.1"/>
    </source>
</evidence>
<gene>
    <name evidence="2" type="ORF">FYJ58_06025</name>
</gene>
<dbReference type="CDD" id="cd00130">
    <property type="entry name" value="PAS"/>
    <property type="match status" value="1"/>
</dbReference>
<dbReference type="PROSITE" id="PS50883">
    <property type="entry name" value="EAL"/>
    <property type="match status" value="1"/>
</dbReference>
<dbReference type="SUPFAM" id="SSF141868">
    <property type="entry name" value="EAL domain-like"/>
    <property type="match status" value="1"/>
</dbReference>
<dbReference type="PANTHER" id="PTHR33121">
    <property type="entry name" value="CYCLIC DI-GMP PHOSPHODIESTERASE PDEF"/>
    <property type="match status" value="1"/>
</dbReference>
<dbReference type="AlphaFoldDB" id="A0A6L5XXS2"/>
<feature type="domain" description="EAL" evidence="1">
    <location>
        <begin position="367"/>
        <end position="620"/>
    </location>
</feature>
<dbReference type="Gene3D" id="3.20.20.450">
    <property type="entry name" value="EAL domain"/>
    <property type="match status" value="1"/>
</dbReference>
<evidence type="ECO:0000313" key="3">
    <source>
        <dbReference type="Proteomes" id="UP000482209"/>
    </source>
</evidence>
<dbReference type="InterPro" id="IPR035919">
    <property type="entry name" value="EAL_sf"/>
</dbReference>
<dbReference type="InterPro" id="IPR000014">
    <property type="entry name" value="PAS"/>
</dbReference>